<gene>
    <name evidence="1" type="ORF">ISN44_As02g004470</name>
</gene>
<reference evidence="1 2" key="1">
    <citation type="submission" date="2020-12" db="EMBL/GenBank/DDBJ databases">
        <title>Concerted genomic and epigenomic changes stabilize Arabidopsis allopolyploids.</title>
        <authorList>
            <person name="Chen Z."/>
        </authorList>
    </citation>
    <scope>NUCLEOTIDE SEQUENCE [LARGE SCALE GENOMIC DNA]</scope>
    <source>
        <strain evidence="1">As9502</strain>
        <tissue evidence="1">Leaf</tissue>
    </source>
</reference>
<evidence type="ECO:0000313" key="2">
    <source>
        <dbReference type="Proteomes" id="UP000694251"/>
    </source>
</evidence>
<dbReference type="EMBL" id="JAEFBJ010000002">
    <property type="protein sequence ID" value="KAG7640593.1"/>
    <property type="molecule type" value="Genomic_DNA"/>
</dbReference>
<accession>A0A8T2G1L4</accession>
<comment type="caution">
    <text evidence="1">The sequence shown here is derived from an EMBL/GenBank/DDBJ whole genome shotgun (WGS) entry which is preliminary data.</text>
</comment>
<dbReference type="Proteomes" id="UP000694251">
    <property type="component" value="Chromosome 2"/>
</dbReference>
<name>A0A8T2G1L4_ARASU</name>
<dbReference type="OrthoDB" id="10344499at2759"/>
<dbReference type="AlphaFoldDB" id="A0A8T2G1L4"/>
<sequence>MEDKLVKVKRRGDVEDGFITEVLAGMRRKASVITAPLRRDHDVVLPQPCNFMNTNIKVVGSNLLDFSKPRKGGKKIGEASNGSFCVVPIAMSLNVAIDERLLKTLKGPPVVNLYSPLLGKRRSWVPPLFYGDEEGLRGGARISGDDRVMVWISWLRSEAKEENQRNMAVLGKLPQGWCMLRMRDGKRRTPPSSFIID</sequence>
<protein>
    <submittedName>
        <fullName evidence="1">Uncharacterized protein</fullName>
    </submittedName>
</protein>
<evidence type="ECO:0000313" key="1">
    <source>
        <dbReference type="EMBL" id="KAG7640593.1"/>
    </source>
</evidence>
<proteinExistence type="predicted"/>
<organism evidence="1 2">
    <name type="scientific">Arabidopsis suecica</name>
    <name type="common">Swedish thale-cress</name>
    <name type="synonym">Cardaminopsis suecica</name>
    <dbReference type="NCBI Taxonomy" id="45249"/>
    <lineage>
        <taxon>Eukaryota</taxon>
        <taxon>Viridiplantae</taxon>
        <taxon>Streptophyta</taxon>
        <taxon>Embryophyta</taxon>
        <taxon>Tracheophyta</taxon>
        <taxon>Spermatophyta</taxon>
        <taxon>Magnoliopsida</taxon>
        <taxon>eudicotyledons</taxon>
        <taxon>Gunneridae</taxon>
        <taxon>Pentapetalae</taxon>
        <taxon>rosids</taxon>
        <taxon>malvids</taxon>
        <taxon>Brassicales</taxon>
        <taxon>Brassicaceae</taxon>
        <taxon>Camelineae</taxon>
        <taxon>Arabidopsis</taxon>
    </lineage>
</organism>
<keyword evidence="2" id="KW-1185">Reference proteome</keyword>